<reference evidence="8 9" key="1">
    <citation type="submission" date="2019-03" db="EMBL/GenBank/DDBJ databases">
        <title>Genomic Encyclopedia of Type Strains, Phase IV (KMG-IV): sequencing the most valuable type-strain genomes for metagenomic binning, comparative biology and taxonomic classification.</title>
        <authorList>
            <person name="Goeker M."/>
        </authorList>
    </citation>
    <scope>NUCLEOTIDE SEQUENCE [LARGE SCALE GENOMIC DNA]</scope>
    <source>
        <strain evidence="8 9">DSM 19345</strain>
    </source>
</reference>
<proteinExistence type="inferred from homology"/>
<keyword evidence="4 7" id="KW-0808">Transferase</keyword>
<feature type="binding site" evidence="7">
    <location>
        <position position="90"/>
    </location>
    <ligand>
        <name>S-adenosyl-L-methionine</name>
        <dbReference type="ChEBI" id="CHEBI:59789"/>
    </ligand>
</feature>
<evidence type="ECO:0000256" key="5">
    <source>
        <dbReference type="ARBA" id="ARBA00022691"/>
    </source>
</evidence>
<dbReference type="EMBL" id="SMAK01000003">
    <property type="protein sequence ID" value="TCT11980.1"/>
    <property type="molecule type" value="Genomic_DNA"/>
</dbReference>
<keyword evidence="6 7" id="KW-0819">tRNA processing</keyword>
<dbReference type="GO" id="GO:0008176">
    <property type="term" value="F:tRNA (guanine(46)-N7)-methyltransferase activity"/>
    <property type="evidence" value="ECO:0007669"/>
    <property type="project" value="UniProtKB-UniRule"/>
</dbReference>
<dbReference type="RefSeq" id="WP_132805864.1">
    <property type="nucleotide sequence ID" value="NZ_SMAK01000003.1"/>
</dbReference>
<comment type="function">
    <text evidence="2 7">Catalyzes the formation of N(7)-methylguanine at position 46 (m7G46) in tRNA.</text>
</comment>
<feature type="binding site" evidence="7">
    <location>
        <position position="139"/>
    </location>
    <ligand>
        <name>S-adenosyl-L-methionine</name>
        <dbReference type="ChEBI" id="CHEBI:59789"/>
    </ligand>
</feature>
<gene>
    <name evidence="7" type="primary">trmB</name>
    <name evidence="8" type="ORF">EDC22_103293</name>
</gene>
<dbReference type="PANTHER" id="PTHR23417">
    <property type="entry name" value="3-DEOXY-D-MANNO-OCTULOSONIC-ACID TRANSFERASE/TRNA GUANINE-N 7 - -METHYLTRANSFERASE"/>
    <property type="match status" value="1"/>
</dbReference>
<dbReference type="InterPro" id="IPR029063">
    <property type="entry name" value="SAM-dependent_MTases_sf"/>
</dbReference>
<evidence type="ECO:0000313" key="8">
    <source>
        <dbReference type="EMBL" id="TCT11980.1"/>
    </source>
</evidence>
<dbReference type="SUPFAM" id="SSF53335">
    <property type="entry name" value="S-adenosyl-L-methionine-dependent methyltransferases"/>
    <property type="match status" value="1"/>
</dbReference>
<keyword evidence="9" id="KW-1185">Reference proteome</keyword>
<dbReference type="GO" id="GO:0043527">
    <property type="term" value="C:tRNA methyltransferase complex"/>
    <property type="evidence" value="ECO:0007669"/>
    <property type="project" value="TreeGrafter"/>
</dbReference>
<sequence length="234" mass="26592">MPERSAPAGPARRLLYGRHKGHRLRPRRARLVEEALPRLRVPLGAPCPADPRRLFDAPVEALELEIGFGGAEHLVFRAAAAPRTGFIGCEPFVNGVARLLAEIEARGLSNILIHDDDARAVIDWLVPASLDRVWLLYPDPWPKARHRKRRFISADTLAALARVMKPGAELRFATDIADYADWALRRIAASPDFDWTARRADDWRTPWQPWPGTRYEQKAIAAGRRPCYLTFRRR</sequence>
<accession>A0A4R3ME91</accession>
<dbReference type="HAMAP" id="MF_01057">
    <property type="entry name" value="tRNA_methyltr_TrmB"/>
    <property type="match status" value="1"/>
</dbReference>
<protein>
    <recommendedName>
        <fullName evidence="7">tRNA (guanine-N(7)-)-methyltransferase</fullName>
        <ecNumber evidence="7">2.1.1.33</ecNumber>
    </recommendedName>
    <alternativeName>
        <fullName evidence="7">tRNA (guanine(46)-N(7))-methyltransferase</fullName>
    </alternativeName>
    <alternativeName>
        <fullName evidence="7">tRNA(m7G46)-methyltransferase</fullName>
    </alternativeName>
</protein>
<feature type="binding site" evidence="7">
    <location>
        <position position="175"/>
    </location>
    <ligand>
        <name>substrate</name>
    </ligand>
</feature>
<evidence type="ECO:0000256" key="3">
    <source>
        <dbReference type="ARBA" id="ARBA00022603"/>
    </source>
</evidence>
<keyword evidence="5 7" id="KW-0949">S-adenosyl-L-methionine</keyword>
<dbReference type="PROSITE" id="PS51625">
    <property type="entry name" value="SAM_MT_TRMB"/>
    <property type="match status" value="1"/>
</dbReference>
<dbReference type="Pfam" id="PF02390">
    <property type="entry name" value="Methyltransf_4"/>
    <property type="match status" value="1"/>
</dbReference>
<comment type="similarity">
    <text evidence="7">Belongs to the class I-like SAM-binding methyltransferase superfamily. TrmB family.</text>
</comment>
<dbReference type="AlphaFoldDB" id="A0A4R3ME91"/>
<dbReference type="InterPro" id="IPR055361">
    <property type="entry name" value="tRNA_methyltr_TrmB_bact"/>
</dbReference>
<comment type="pathway">
    <text evidence="7">tRNA modification; N(7)-methylguanine-tRNA biosynthesis.</text>
</comment>
<comment type="caution">
    <text evidence="7">Lacks conserved residue(s) required for the propagation of feature annotation.</text>
</comment>
<dbReference type="InterPro" id="IPR003358">
    <property type="entry name" value="tRNA_(Gua-N-7)_MeTrfase_Trmb"/>
</dbReference>
<dbReference type="EC" id="2.1.1.33" evidence="7"/>
<feature type="binding site" evidence="7">
    <location>
        <position position="117"/>
    </location>
    <ligand>
        <name>S-adenosyl-L-methionine</name>
        <dbReference type="ChEBI" id="CHEBI:59789"/>
    </ligand>
</feature>
<dbReference type="OrthoDB" id="9802090at2"/>
<dbReference type="UniPathway" id="UPA00989"/>
<evidence type="ECO:0000256" key="7">
    <source>
        <dbReference type="HAMAP-Rule" id="MF_01057"/>
    </source>
</evidence>
<feature type="binding site" evidence="7">
    <location>
        <begin position="213"/>
        <end position="216"/>
    </location>
    <ligand>
        <name>substrate</name>
    </ligand>
</feature>
<evidence type="ECO:0000256" key="1">
    <source>
        <dbReference type="ARBA" id="ARBA00000142"/>
    </source>
</evidence>
<evidence type="ECO:0000256" key="2">
    <source>
        <dbReference type="ARBA" id="ARBA00003015"/>
    </source>
</evidence>
<dbReference type="Gene3D" id="3.40.50.150">
    <property type="entry name" value="Vaccinia Virus protein VP39"/>
    <property type="match status" value="1"/>
</dbReference>
<dbReference type="PANTHER" id="PTHR23417:SF14">
    <property type="entry name" value="PENTACOTRIPEPTIDE-REPEAT REGION OF PRORP DOMAIN-CONTAINING PROTEIN"/>
    <property type="match status" value="1"/>
</dbReference>
<organism evidence="8 9">
    <name type="scientific">Tepidamorphus gemmatus</name>
    <dbReference type="NCBI Taxonomy" id="747076"/>
    <lineage>
        <taxon>Bacteria</taxon>
        <taxon>Pseudomonadati</taxon>
        <taxon>Pseudomonadota</taxon>
        <taxon>Alphaproteobacteria</taxon>
        <taxon>Hyphomicrobiales</taxon>
        <taxon>Tepidamorphaceae</taxon>
        <taxon>Tepidamorphus</taxon>
    </lineage>
</organism>
<name>A0A4R3ME91_9HYPH</name>
<evidence type="ECO:0000256" key="4">
    <source>
        <dbReference type="ARBA" id="ARBA00022679"/>
    </source>
</evidence>
<feature type="binding site" evidence="7">
    <location>
        <position position="65"/>
    </location>
    <ligand>
        <name>S-adenosyl-L-methionine</name>
        <dbReference type="ChEBI" id="CHEBI:59789"/>
    </ligand>
</feature>
<comment type="caution">
    <text evidence="8">The sequence shown here is derived from an EMBL/GenBank/DDBJ whole genome shotgun (WGS) entry which is preliminary data.</text>
</comment>
<dbReference type="Proteomes" id="UP000295678">
    <property type="component" value="Unassembled WGS sequence"/>
</dbReference>
<comment type="catalytic activity">
    <reaction evidence="1 7">
        <text>guanosine(46) in tRNA + S-adenosyl-L-methionine = N(7)-methylguanosine(46) in tRNA + S-adenosyl-L-homocysteine</text>
        <dbReference type="Rhea" id="RHEA:42708"/>
        <dbReference type="Rhea" id="RHEA-COMP:10188"/>
        <dbReference type="Rhea" id="RHEA-COMP:10189"/>
        <dbReference type="ChEBI" id="CHEBI:57856"/>
        <dbReference type="ChEBI" id="CHEBI:59789"/>
        <dbReference type="ChEBI" id="CHEBI:74269"/>
        <dbReference type="ChEBI" id="CHEBI:74480"/>
        <dbReference type="EC" id="2.1.1.33"/>
    </reaction>
</comment>
<evidence type="ECO:0000313" key="9">
    <source>
        <dbReference type="Proteomes" id="UP000295678"/>
    </source>
</evidence>
<feature type="binding site" evidence="7">
    <location>
        <position position="143"/>
    </location>
    <ligand>
        <name>substrate</name>
    </ligand>
</feature>
<evidence type="ECO:0000256" key="6">
    <source>
        <dbReference type="ARBA" id="ARBA00022694"/>
    </source>
</evidence>
<keyword evidence="3 7" id="KW-0489">Methyltransferase</keyword>